<keyword evidence="2 7" id="KW-0812">Transmembrane</keyword>
<evidence type="ECO:0000313" key="9">
    <source>
        <dbReference type="EMBL" id="RJL34056.1"/>
    </source>
</evidence>
<comment type="caution">
    <text evidence="9">The sequence shown here is derived from an EMBL/GenBank/DDBJ whole genome shotgun (WGS) entry which is preliminary data.</text>
</comment>
<dbReference type="InterPro" id="IPR003439">
    <property type="entry name" value="ABC_transporter-like_ATP-bd"/>
</dbReference>
<evidence type="ECO:0000256" key="2">
    <source>
        <dbReference type="ARBA" id="ARBA00022692"/>
    </source>
</evidence>
<keyword evidence="5 7" id="KW-1133">Transmembrane helix</keyword>
<dbReference type="Gene3D" id="3.40.50.300">
    <property type="entry name" value="P-loop containing nucleotide triphosphate hydrolases"/>
    <property type="match status" value="1"/>
</dbReference>
<dbReference type="OrthoDB" id="9806127at2"/>
<feature type="transmembrane region" description="Helical" evidence="7">
    <location>
        <begin position="79"/>
        <end position="104"/>
    </location>
</feature>
<gene>
    <name evidence="9" type="ORF">D5H75_06010</name>
</gene>
<dbReference type="InterPro" id="IPR003593">
    <property type="entry name" value="AAA+_ATPase"/>
</dbReference>
<keyword evidence="10" id="KW-1185">Reference proteome</keyword>
<dbReference type="Proteomes" id="UP000265768">
    <property type="component" value="Unassembled WGS sequence"/>
</dbReference>
<evidence type="ECO:0000256" key="5">
    <source>
        <dbReference type="ARBA" id="ARBA00022989"/>
    </source>
</evidence>
<evidence type="ECO:0000256" key="7">
    <source>
        <dbReference type="SAM" id="Phobius"/>
    </source>
</evidence>
<dbReference type="InterPro" id="IPR036640">
    <property type="entry name" value="ABC1_TM_sf"/>
</dbReference>
<sequence length="623" mass="64433">MSVPALPPVAAFARLLPAADPAGTAALAARSLAGGLLPVGVMLATGALVDGVIRDLTGPAHGGTGGPGGPGGLPGLPGLLGAAGGALLALGALLLALQVAVPLLDAGVERLAHRVDVLLRDRLLTAVLTPPTIAHLEDPGLADELAMAGTVGTEKVQTPRALAALAGVAAARLLAVGAAVTLAVFAWWAPLPLIAAWTLSNVSYRQGVERLITSMEAATPGFRRARYLGEMALDGAAAKEVRLFGLGPWLAERLAAHWRAGTEQAWRRNPAQQALFAVSAAALAAAHVGVCALVALAAARGDIGLGEVTVYLQAVMGMAGFGWDPDAHYLVRLGVAPVPHTLRVAEAARGRRFALPGADRPPPGLRHGLELRAVTFGYPGADRPVLRGLDLRVPAGRSLAVVGENGCGKTTLLKLLCRFYDPGEGAVLADGTDLRDLDPAAWQRGIGAVFQDFGRYALPLRDNVAFGSPAHRADEAALARAAERAGLRDVLDGLPGGWDAVLSREFEGGVEPSGGQWQRIALARALLAVHGGARLLLLDEPTSGLDVRAEAAFYDRFLELTRGLTTVVVSHRFATVRRADHIVVLAGGRVSEQGSHAELVAAGGRYAEMFEAQAAPFREAGRA</sequence>
<evidence type="ECO:0000256" key="4">
    <source>
        <dbReference type="ARBA" id="ARBA00022840"/>
    </source>
</evidence>
<dbReference type="EMBL" id="QZEY01000002">
    <property type="protein sequence ID" value="RJL34056.1"/>
    <property type="molecule type" value="Genomic_DNA"/>
</dbReference>
<feature type="transmembrane region" description="Helical" evidence="7">
    <location>
        <begin position="274"/>
        <end position="299"/>
    </location>
</feature>
<dbReference type="Pfam" id="PF00005">
    <property type="entry name" value="ABC_tran"/>
    <property type="match status" value="1"/>
</dbReference>
<organism evidence="9 10">
    <name type="scientific">Bailinhaonella thermotolerans</name>
    <dbReference type="NCBI Taxonomy" id="1070861"/>
    <lineage>
        <taxon>Bacteria</taxon>
        <taxon>Bacillati</taxon>
        <taxon>Actinomycetota</taxon>
        <taxon>Actinomycetes</taxon>
        <taxon>Streptosporangiales</taxon>
        <taxon>Streptosporangiaceae</taxon>
        <taxon>Bailinhaonella</taxon>
    </lineage>
</organism>
<dbReference type="RefSeq" id="WP_147425073.1">
    <property type="nucleotide sequence ID" value="NZ_QZEY01000002.1"/>
</dbReference>
<reference evidence="9 10" key="1">
    <citation type="submission" date="2018-09" db="EMBL/GenBank/DDBJ databases">
        <title>YIM 75507 draft genome.</title>
        <authorList>
            <person name="Tang S."/>
            <person name="Feng Y."/>
        </authorList>
    </citation>
    <scope>NUCLEOTIDE SEQUENCE [LARGE SCALE GENOMIC DNA]</scope>
    <source>
        <strain evidence="9 10">YIM 75507</strain>
    </source>
</reference>
<comment type="subcellular location">
    <subcellularLocation>
        <location evidence="1">Cell membrane</location>
        <topology evidence="1">Multi-pass membrane protein</topology>
    </subcellularLocation>
</comment>
<dbReference type="PANTHER" id="PTHR24221:SF654">
    <property type="entry name" value="ATP-BINDING CASSETTE SUB-FAMILY B MEMBER 6"/>
    <property type="match status" value="1"/>
</dbReference>
<protein>
    <submittedName>
        <fullName evidence="9">ATP-binding cassette domain-containing protein</fullName>
    </submittedName>
</protein>
<evidence type="ECO:0000256" key="1">
    <source>
        <dbReference type="ARBA" id="ARBA00004651"/>
    </source>
</evidence>
<dbReference type="GO" id="GO:0005524">
    <property type="term" value="F:ATP binding"/>
    <property type="evidence" value="ECO:0007669"/>
    <property type="project" value="UniProtKB-KW"/>
</dbReference>
<dbReference type="GO" id="GO:0034040">
    <property type="term" value="F:ATPase-coupled lipid transmembrane transporter activity"/>
    <property type="evidence" value="ECO:0007669"/>
    <property type="project" value="TreeGrafter"/>
</dbReference>
<dbReference type="SUPFAM" id="SSF52540">
    <property type="entry name" value="P-loop containing nucleoside triphosphate hydrolases"/>
    <property type="match status" value="1"/>
</dbReference>
<feature type="transmembrane region" description="Helical" evidence="7">
    <location>
        <begin position="162"/>
        <end position="189"/>
    </location>
</feature>
<dbReference type="InterPro" id="IPR027417">
    <property type="entry name" value="P-loop_NTPase"/>
</dbReference>
<dbReference type="GO" id="GO:0016887">
    <property type="term" value="F:ATP hydrolysis activity"/>
    <property type="evidence" value="ECO:0007669"/>
    <property type="project" value="InterPro"/>
</dbReference>
<feature type="domain" description="ABC transporter" evidence="8">
    <location>
        <begin position="369"/>
        <end position="612"/>
    </location>
</feature>
<name>A0A3A4BRV5_9ACTN</name>
<dbReference type="SUPFAM" id="SSF90123">
    <property type="entry name" value="ABC transporter transmembrane region"/>
    <property type="match status" value="1"/>
</dbReference>
<evidence type="ECO:0000256" key="6">
    <source>
        <dbReference type="ARBA" id="ARBA00023136"/>
    </source>
</evidence>
<accession>A0A3A4BRV5</accession>
<dbReference type="Gene3D" id="1.20.1560.10">
    <property type="entry name" value="ABC transporter type 1, transmembrane domain"/>
    <property type="match status" value="1"/>
</dbReference>
<dbReference type="PANTHER" id="PTHR24221">
    <property type="entry name" value="ATP-BINDING CASSETTE SUB-FAMILY B"/>
    <property type="match status" value="1"/>
</dbReference>
<dbReference type="CDD" id="cd03228">
    <property type="entry name" value="ABCC_MRP_Like"/>
    <property type="match status" value="1"/>
</dbReference>
<evidence type="ECO:0000259" key="8">
    <source>
        <dbReference type="PROSITE" id="PS50893"/>
    </source>
</evidence>
<proteinExistence type="predicted"/>
<dbReference type="InterPro" id="IPR039421">
    <property type="entry name" value="Type_1_exporter"/>
</dbReference>
<dbReference type="PROSITE" id="PS50893">
    <property type="entry name" value="ABC_TRANSPORTER_2"/>
    <property type="match status" value="1"/>
</dbReference>
<evidence type="ECO:0000256" key="3">
    <source>
        <dbReference type="ARBA" id="ARBA00022741"/>
    </source>
</evidence>
<dbReference type="GO" id="GO:0005886">
    <property type="term" value="C:plasma membrane"/>
    <property type="evidence" value="ECO:0007669"/>
    <property type="project" value="UniProtKB-SubCell"/>
</dbReference>
<evidence type="ECO:0000313" key="10">
    <source>
        <dbReference type="Proteomes" id="UP000265768"/>
    </source>
</evidence>
<dbReference type="SMART" id="SM00382">
    <property type="entry name" value="AAA"/>
    <property type="match status" value="1"/>
</dbReference>
<keyword evidence="6 7" id="KW-0472">Membrane</keyword>
<dbReference type="AlphaFoldDB" id="A0A3A4BRV5"/>
<keyword evidence="4 9" id="KW-0067">ATP-binding</keyword>
<keyword evidence="3" id="KW-0547">Nucleotide-binding</keyword>